<dbReference type="EMBL" id="JBEHCU010010099">
    <property type="protein sequence ID" value="KAL1378784.1"/>
    <property type="molecule type" value="Genomic_DNA"/>
</dbReference>
<sequence>MGDGDGTVNRRSLEACQYWNGQQKQPVHLQEFPGADHMQILANLAVMDRIVKVLLFE</sequence>
<dbReference type="InterPro" id="IPR029058">
    <property type="entry name" value="AB_hydrolase_fold"/>
</dbReference>
<gene>
    <name evidence="1" type="ORF">pipiens_000529</name>
</gene>
<dbReference type="Gene3D" id="3.40.50.1820">
    <property type="entry name" value="alpha/beta hydrolase"/>
    <property type="match status" value="1"/>
</dbReference>
<dbReference type="Pfam" id="PF02450">
    <property type="entry name" value="LCAT"/>
    <property type="match status" value="1"/>
</dbReference>
<evidence type="ECO:0000313" key="1">
    <source>
        <dbReference type="EMBL" id="KAL1378784.1"/>
    </source>
</evidence>
<organism evidence="1 2">
    <name type="scientific">Culex pipiens pipiens</name>
    <name type="common">Northern house mosquito</name>
    <dbReference type="NCBI Taxonomy" id="38569"/>
    <lineage>
        <taxon>Eukaryota</taxon>
        <taxon>Metazoa</taxon>
        <taxon>Ecdysozoa</taxon>
        <taxon>Arthropoda</taxon>
        <taxon>Hexapoda</taxon>
        <taxon>Insecta</taxon>
        <taxon>Pterygota</taxon>
        <taxon>Neoptera</taxon>
        <taxon>Endopterygota</taxon>
        <taxon>Diptera</taxon>
        <taxon>Nematocera</taxon>
        <taxon>Culicoidea</taxon>
        <taxon>Culicidae</taxon>
        <taxon>Culicinae</taxon>
        <taxon>Culicini</taxon>
        <taxon>Culex</taxon>
        <taxon>Culex</taxon>
    </lineage>
</organism>
<dbReference type="InterPro" id="IPR003386">
    <property type="entry name" value="LACT/PDAT_acylTrfase"/>
</dbReference>
<dbReference type="Proteomes" id="UP001562425">
    <property type="component" value="Unassembled WGS sequence"/>
</dbReference>
<feature type="non-terminal residue" evidence="1">
    <location>
        <position position="57"/>
    </location>
</feature>
<keyword evidence="2" id="KW-1185">Reference proteome</keyword>
<name>A0ABD1CQS8_CULPP</name>
<evidence type="ECO:0000313" key="2">
    <source>
        <dbReference type="Proteomes" id="UP001562425"/>
    </source>
</evidence>
<comment type="caution">
    <text evidence="1">The sequence shown here is derived from an EMBL/GenBank/DDBJ whole genome shotgun (WGS) entry which is preliminary data.</text>
</comment>
<proteinExistence type="predicted"/>
<dbReference type="AlphaFoldDB" id="A0ABD1CQS8"/>
<accession>A0ABD1CQS8</accession>
<reference evidence="1 2" key="1">
    <citation type="submission" date="2024-05" db="EMBL/GenBank/DDBJ databases">
        <title>Culex pipiens pipiens assembly and annotation.</title>
        <authorList>
            <person name="Alout H."/>
            <person name="Durand T."/>
        </authorList>
    </citation>
    <scope>NUCLEOTIDE SEQUENCE [LARGE SCALE GENOMIC DNA]</scope>
    <source>
        <strain evidence="1">HA-2024</strain>
        <tissue evidence="1">Whole body</tissue>
    </source>
</reference>
<protein>
    <submittedName>
        <fullName evidence="1">Uncharacterized protein</fullName>
    </submittedName>
</protein>